<dbReference type="AlphaFoldDB" id="A0A1E1LXZ1"/>
<dbReference type="Proteomes" id="UP000177625">
    <property type="component" value="Unassembled WGS sequence"/>
</dbReference>
<protein>
    <submittedName>
        <fullName evidence="1">Uncharacterized protein</fullName>
    </submittedName>
</protein>
<organism evidence="1 2">
    <name type="scientific">Rhynchosporium secalis</name>
    <name type="common">Barley scald fungus</name>
    <dbReference type="NCBI Taxonomy" id="38038"/>
    <lineage>
        <taxon>Eukaryota</taxon>
        <taxon>Fungi</taxon>
        <taxon>Dikarya</taxon>
        <taxon>Ascomycota</taxon>
        <taxon>Pezizomycotina</taxon>
        <taxon>Leotiomycetes</taxon>
        <taxon>Helotiales</taxon>
        <taxon>Ploettnerulaceae</taxon>
        <taxon>Rhynchosporium</taxon>
    </lineage>
</organism>
<accession>A0A1E1LXZ1</accession>
<proteinExistence type="predicted"/>
<evidence type="ECO:0000313" key="1">
    <source>
        <dbReference type="EMBL" id="CZT41700.1"/>
    </source>
</evidence>
<evidence type="ECO:0000313" key="2">
    <source>
        <dbReference type="Proteomes" id="UP000177625"/>
    </source>
</evidence>
<name>A0A1E1LXZ1_RHYSE</name>
<dbReference type="EMBL" id="FJVC01000044">
    <property type="protein sequence ID" value="CZT41700.1"/>
    <property type="molecule type" value="Genomic_DNA"/>
</dbReference>
<reference evidence="2" key="1">
    <citation type="submission" date="2016-03" db="EMBL/GenBank/DDBJ databases">
        <authorList>
            <person name="Guldener U."/>
        </authorList>
    </citation>
    <scope>NUCLEOTIDE SEQUENCE [LARGE SCALE GENOMIC DNA]</scope>
</reference>
<keyword evidence="2" id="KW-1185">Reference proteome</keyword>
<sequence>MALIDRALHVVGKCRIQEIKRQRDGIPPPLLLWVSLLGVDSGVGVGVCICREADAEILTTEPGADFVVLVAIRSSCIWLLDLDLTLKAYHMQRIIGTGIKKQGYLGSFIWSCFRTYDISRLMKAWWEGMYPRYWHTADRRPLIV</sequence>
<gene>
    <name evidence="1" type="ORF">RSE6_01472</name>
</gene>